<accession>A0AAV2N8U8</accession>
<dbReference type="AlphaFoldDB" id="A0AAV2N8U8"/>
<organism evidence="1 2">
    <name type="scientific">Lasius platythorax</name>
    <dbReference type="NCBI Taxonomy" id="488582"/>
    <lineage>
        <taxon>Eukaryota</taxon>
        <taxon>Metazoa</taxon>
        <taxon>Ecdysozoa</taxon>
        <taxon>Arthropoda</taxon>
        <taxon>Hexapoda</taxon>
        <taxon>Insecta</taxon>
        <taxon>Pterygota</taxon>
        <taxon>Neoptera</taxon>
        <taxon>Endopterygota</taxon>
        <taxon>Hymenoptera</taxon>
        <taxon>Apocrita</taxon>
        <taxon>Aculeata</taxon>
        <taxon>Formicoidea</taxon>
        <taxon>Formicidae</taxon>
        <taxon>Formicinae</taxon>
        <taxon>Lasius</taxon>
        <taxon>Lasius</taxon>
    </lineage>
</organism>
<gene>
    <name evidence="1" type="ORF">LPLAT_LOCUS2690</name>
</gene>
<proteinExistence type="predicted"/>
<sequence length="96" mass="10867">MGRALIGSRIERVRSVGNASPCFLHHVYMYNEVSEEAPLRQEDGLQSSELHDSTDHLEPLVDNADFLEPLDNFENYTSTIDASDNLIEDLQEVTNM</sequence>
<reference evidence="1" key="1">
    <citation type="submission" date="2024-04" db="EMBL/GenBank/DDBJ databases">
        <authorList>
            <consortium name="Molecular Ecology Group"/>
        </authorList>
    </citation>
    <scope>NUCLEOTIDE SEQUENCE</scope>
</reference>
<protein>
    <submittedName>
        <fullName evidence="1">Uncharacterized protein</fullName>
    </submittedName>
</protein>
<dbReference type="Proteomes" id="UP001497644">
    <property type="component" value="Chromosome 11"/>
</dbReference>
<keyword evidence="2" id="KW-1185">Reference proteome</keyword>
<evidence type="ECO:0000313" key="1">
    <source>
        <dbReference type="EMBL" id="CAL1676515.1"/>
    </source>
</evidence>
<evidence type="ECO:0000313" key="2">
    <source>
        <dbReference type="Proteomes" id="UP001497644"/>
    </source>
</evidence>
<dbReference type="EMBL" id="OZ034834">
    <property type="protein sequence ID" value="CAL1676515.1"/>
    <property type="molecule type" value="Genomic_DNA"/>
</dbReference>
<name>A0AAV2N8U8_9HYME</name>